<name>A0A1P8MUJ8_9RHOB</name>
<evidence type="ECO:0000313" key="3">
    <source>
        <dbReference type="Proteomes" id="UP000186336"/>
    </source>
</evidence>
<dbReference type="OrthoDB" id="9840410at2"/>
<protein>
    <recommendedName>
        <fullName evidence="4">PRC-barrel domain-containing protein</fullName>
    </recommendedName>
</protein>
<feature type="signal peptide" evidence="1">
    <location>
        <begin position="1"/>
        <end position="24"/>
    </location>
</feature>
<proteinExistence type="predicted"/>
<sequence length="130" mass="13530">MHLTKRSAALMIAAAMTLPGTAQADLSAADITALSNGSKGRVLASDGAVLGTIDGLNFSGDRAKLFVLTRGGNIFRRTGGKDIVVTTTQGQLTRQGSDLIMDADAQRVRIKANKSFTDDSSPITILLIGP</sequence>
<keyword evidence="3" id="KW-1185">Reference proteome</keyword>
<gene>
    <name evidence="2" type="ORF">BWR18_08410</name>
</gene>
<dbReference type="Proteomes" id="UP000186336">
    <property type="component" value="Chromosome"/>
</dbReference>
<reference evidence="2 3" key="1">
    <citation type="submission" date="2017-01" db="EMBL/GenBank/DDBJ databases">
        <title>Complete genome of Tateyamaria omphalii DOK1-4 isolated from seawater in Dokdo.</title>
        <authorList>
            <person name="Kim J.H."/>
            <person name="Chi W.-J."/>
        </authorList>
    </citation>
    <scope>NUCLEOTIDE SEQUENCE [LARGE SCALE GENOMIC DNA]</scope>
    <source>
        <strain evidence="2 3">DOK1-4</strain>
    </source>
</reference>
<feature type="chain" id="PRO_5013201866" description="PRC-barrel domain-containing protein" evidence="1">
    <location>
        <begin position="25"/>
        <end position="130"/>
    </location>
</feature>
<dbReference type="AlphaFoldDB" id="A0A1P8MUJ8"/>
<evidence type="ECO:0008006" key="4">
    <source>
        <dbReference type="Google" id="ProtNLM"/>
    </source>
</evidence>
<accession>A0A1P8MUJ8</accession>
<evidence type="ECO:0000256" key="1">
    <source>
        <dbReference type="SAM" id="SignalP"/>
    </source>
</evidence>
<dbReference type="EMBL" id="CP019312">
    <property type="protein sequence ID" value="APX11701.1"/>
    <property type="molecule type" value="Genomic_DNA"/>
</dbReference>
<evidence type="ECO:0000313" key="2">
    <source>
        <dbReference type="EMBL" id="APX11701.1"/>
    </source>
</evidence>
<keyword evidence="1" id="KW-0732">Signal</keyword>
<dbReference type="RefSeq" id="WP_076627562.1">
    <property type="nucleotide sequence ID" value="NZ_CP019312.1"/>
</dbReference>
<dbReference type="KEGG" id="tom:BWR18_08410"/>
<organism evidence="2 3">
    <name type="scientific">Tateyamaria omphalii</name>
    <dbReference type="NCBI Taxonomy" id="299262"/>
    <lineage>
        <taxon>Bacteria</taxon>
        <taxon>Pseudomonadati</taxon>
        <taxon>Pseudomonadota</taxon>
        <taxon>Alphaproteobacteria</taxon>
        <taxon>Rhodobacterales</taxon>
        <taxon>Roseobacteraceae</taxon>
        <taxon>Tateyamaria</taxon>
    </lineage>
</organism>
<dbReference type="STRING" id="299262.BWR18_08410"/>